<protein>
    <recommendedName>
        <fullName evidence="3">Mariner Mos1 transposase</fullName>
    </recommendedName>
</protein>
<sequence length="146" mass="16948">MAQRESIRLFQVISATLKFISYSTRGRNTNPFSQQKSLMPRSDISSRILITHPGFALCFTHNGVFTLSPPAHPPYSPDLAPSDYYLFGPKKRFLGGKKFDSDDELKWVVRRWLFSQPTEIYESGNFRLIHCWDKCLNMQGSYVEKY</sequence>
<dbReference type="EMBL" id="BGPR01004070">
    <property type="protein sequence ID" value="GBM95572.1"/>
    <property type="molecule type" value="Genomic_DNA"/>
</dbReference>
<organism evidence="1 2">
    <name type="scientific">Araneus ventricosus</name>
    <name type="common">Orbweaver spider</name>
    <name type="synonym">Epeira ventricosa</name>
    <dbReference type="NCBI Taxonomy" id="182803"/>
    <lineage>
        <taxon>Eukaryota</taxon>
        <taxon>Metazoa</taxon>
        <taxon>Ecdysozoa</taxon>
        <taxon>Arthropoda</taxon>
        <taxon>Chelicerata</taxon>
        <taxon>Arachnida</taxon>
        <taxon>Araneae</taxon>
        <taxon>Araneomorphae</taxon>
        <taxon>Entelegynae</taxon>
        <taxon>Araneoidea</taxon>
        <taxon>Araneidae</taxon>
        <taxon>Araneus</taxon>
    </lineage>
</organism>
<dbReference type="GO" id="GO:0003676">
    <property type="term" value="F:nucleic acid binding"/>
    <property type="evidence" value="ECO:0007669"/>
    <property type="project" value="InterPro"/>
</dbReference>
<dbReference type="Gene3D" id="3.30.420.10">
    <property type="entry name" value="Ribonuclease H-like superfamily/Ribonuclease H"/>
    <property type="match status" value="1"/>
</dbReference>
<dbReference type="PANTHER" id="PTHR46060">
    <property type="entry name" value="MARINER MOS1 TRANSPOSASE-LIKE PROTEIN"/>
    <property type="match status" value="1"/>
</dbReference>
<evidence type="ECO:0000313" key="2">
    <source>
        <dbReference type="Proteomes" id="UP000499080"/>
    </source>
</evidence>
<dbReference type="PANTHER" id="PTHR46060:SF1">
    <property type="entry name" value="MARINER MOS1 TRANSPOSASE-LIKE PROTEIN"/>
    <property type="match status" value="1"/>
</dbReference>
<dbReference type="InterPro" id="IPR052709">
    <property type="entry name" value="Transposase-MT_Hybrid"/>
</dbReference>
<reference evidence="1 2" key="1">
    <citation type="journal article" date="2019" name="Sci. Rep.">
        <title>Orb-weaving spider Araneus ventricosus genome elucidates the spidroin gene catalogue.</title>
        <authorList>
            <person name="Kono N."/>
            <person name="Nakamura H."/>
            <person name="Ohtoshi R."/>
            <person name="Moran D.A.P."/>
            <person name="Shinohara A."/>
            <person name="Yoshida Y."/>
            <person name="Fujiwara M."/>
            <person name="Mori M."/>
            <person name="Tomita M."/>
            <person name="Arakawa K."/>
        </authorList>
    </citation>
    <scope>NUCLEOTIDE SEQUENCE [LARGE SCALE GENOMIC DNA]</scope>
</reference>
<dbReference type="Proteomes" id="UP000499080">
    <property type="component" value="Unassembled WGS sequence"/>
</dbReference>
<gene>
    <name evidence="1" type="ORF">AVEN_34292_1</name>
</gene>
<comment type="caution">
    <text evidence="1">The sequence shown here is derived from an EMBL/GenBank/DDBJ whole genome shotgun (WGS) entry which is preliminary data.</text>
</comment>
<proteinExistence type="predicted"/>
<accession>A0A4Y2K2E7</accession>
<evidence type="ECO:0000313" key="1">
    <source>
        <dbReference type="EMBL" id="GBM95572.1"/>
    </source>
</evidence>
<evidence type="ECO:0008006" key="3">
    <source>
        <dbReference type="Google" id="ProtNLM"/>
    </source>
</evidence>
<dbReference type="OrthoDB" id="6432034at2759"/>
<dbReference type="InterPro" id="IPR036397">
    <property type="entry name" value="RNaseH_sf"/>
</dbReference>
<keyword evidence="2" id="KW-1185">Reference proteome</keyword>
<dbReference type="AlphaFoldDB" id="A0A4Y2K2E7"/>
<name>A0A4Y2K2E7_ARAVE</name>